<comment type="caution">
    <text evidence="1">The sequence shown here is derived from an EMBL/GenBank/DDBJ whole genome shotgun (WGS) entry which is preliminary data.</text>
</comment>
<keyword evidence="2" id="KW-1185">Reference proteome</keyword>
<name>A0ACB7NXS4_9PEZI</name>
<sequence length="69" mass="7724">MPSTMAENNFGNAKPDGAQVTQAILDAIADLRADWATQTTRLENTQRRMLNSRQPRFLAPLLHTPCNWG</sequence>
<gene>
    <name evidence="1" type="ORF">F5144DRAFT_582617</name>
</gene>
<dbReference type="Proteomes" id="UP000724584">
    <property type="component" value="Unassembled WGS sequence"/>
</dbReference>
<evidence type="ECO:0000313" key="1">
    <source>
        <dbReference type="EMBL" id="KAH6623193.1"/>
    </source>
</evidence>
<dbReference type="EMBL" id="JAGIZQ010000006">
    <property type="protein sequence ID" value="KAH6623193.1"/>
    <property type="molecule type" value="Genomic_DNA"/>
</dbReference>
<evidence type="ECO:0000313" key="2">
    <source>
        <dbReference type="Proteomes" id="UP000724584"/>
    </source>
</evidence>
<accession>A0ACB7NXS4</accession>
<organism evidence="1 2">
    <name type="scientific">Chaetomium tenue</name>
    <dbReference type="NCBI Taxonomy" id="1854479"/>
    <lineage>
        <taxon>Eukaryota</taxon>
        <taxon>Fungi</taxon>
        <taxon>Dikarya</taxon>
        <taxon>Ascomycota</taxon>
        <taxon>Pezizomycotina</taxon>
        <taxon>Sordariomycetes</taxon>
        <taxon>Sordariomycetidae</taxon>
        <taxon>Sordariales</taxon>
        <taxon>Chaetomiaceae</taxon>
        <taxon>Chaetomium</taxon>
    </lineage>
</organism>
<proteinExistence type="predicted"/>
<protein>
    <submittedName>
        <fullName evidence="1">Uncharacterized protein</fullName>
    </submittedName>
</protein>
<reference evidence="1 2" key="1">
    <citation type="journal article" date="2021" name="Nat. Commun.">
        <title>Genetic determinants of endophytism in the Arabidopsis root mycobiome.</title>
        <authorList>
            <person name="Mesny F."/>
            <person name="Miyauchi S."/>
            <person name="Thiergart T."/>
            <person name="Pickel B."/>
            <person name="Atanasova L."/>
            <person name="Karlsson M."/>
            <person name="Huettel B."/>
            <person name="Barry K.W."/>
            <person name="Haridas S."/>
            <person name="Chen C."/>
            <person name="Bauer D."/>
            <person name="Andreopoulos W."/>
            <person name="Pangilinan J."/>
            <person name="LaButti K."/>
            <person name="Riley R."/>
            <person name="Lipzen A."/>
            <person name="Clum A."/>
            <person name="Drula E."/>
            <person name="Henrissat B."/>
            <person name="Kohler A."/>
            <person name="Grigoriev I.V."/>
            <person name="Martin F.M."/>
            <person name="Hacquard S."/>
        </authorList>
    </citation>
    <scope>NUCLEOTIDE SEQUENCE [LARGE SCALE GENOMIC DNA]</scope>
    <source>
        <strain evidence="1 2">MPI-SDFR-AT-0079</strain>
    </source>
</reference>